<protein>
    <recommendedName>
        <fullName evidence="3">HNH endonuclease</fullName>
    </recommendedName>
</protein>
<name>Q0FPA6_SALBH</name>
<evidence type="ECO:0000313" key="2">
    <source>
        <dbReference type="Proteomes" id="UP000006230"/>
    </source>
</evidence>
<dbReference type="EMBL" id="AATQ01000019">
    <property type="protein sequence ID" value="EAU45953.1"/>
    <property type="molecule type" value="Genomic_DNA"/>
</dbReference>
<evidence type="ECO:0000313" key="1">
    <source>
        <dbReference type="EMBL" id="EAU45953.1"/>
    </source>
</evidence>
<dbReference type="InterPro" id="IPR003615">
    <property type="entry name" value="HNH_nuc"/>
</dbReference>
<dbReference type="HOGENOM" id="CLU_3138840_0_0_5"/>
<comment type="caution">
    <text evidence="1">The sequence shown here is derived from an EMBL/GenBank/DDBJ whole genome shotgun (WGS) entry which is preliminary data.</text>
</comment>
<accession>Q0FPA6</accession>
<dbReference type="AlphaFoldDB" id="Q0FPA6"/>
<dbReference type="eggNOG" id="ENOG5032NAC">
    <property type="taxonomic scope" value="Bacteria"/>
</dbReference>
<reference evidence="1 2" key="1">
    <citation type="journal article" date="2010" name="J. Bacteriol.">
        <title>Genome sequences of Pelagibaca bermudensis HTCC2601T and Maritimibacter alkaliphilus HTCC2654T, the type strains of two marine Roseobacter genera.</title>
        <authorList>
            <person name="Thrash J.C."/>
            <person name="Cho J.C."/>
            <person name="Ferriera S."/>
            <person name="Johnson J."/>
            <person name="Vergin K.L."/>
            <person name="Giovannoni S.J."/>
        </authorList>
    </citation>
    <scope>NUCLEOTIDE SEQUENCE [LARGE SCALE GENOMIC DNA]</scope>
    <source>
        <strain evidence="2">DSM 26914 / JCM 13377 / KCTC 12554 / HTCC2601</strain>
    </source>
</reference>
<sequence length="49" mass="5640">MAWPRYGQWEIDHVIPLSAASTVEDLAKLCHYTNLQPLWKRDNQMKGGA</sequence>
<proteinExistence type="predicted"/>
<keyword evidence="2" id="KW-1185">Reference proteome</keyword>
<gene>
    <name evidence="1" type="ORF">R2601_26806</name>
</gene>
<dbReference type="Proteomes" id="UP000006230">
    <property type="component" value="Unassembled WGS sequence"/>
</dbReference>
<dbReference type="CDD" id="cd00085">
    <property type="entry name" value="HNHc"/>
    <property type="match status" value="1"/>
</dbReference>
<organism evidence="1 2">
    <name type="scientific">Salipiger bermudensis (strain DSM 26914 / JCM 13377 / KCTC 12554 / HTCC2601)</name>
    <name type="common">Pelagibaca bermudensis</name>
    <dbReference type="NCBI Taxonomy" id="314265"/>
    <lineage>
        <taxon>Bacteria</taxon>
        <taxon>Pseudomonadati</taxon>
        <taxon>Pseudomonadota</taxon>
        <taxon>Alphaproteobacteria</taxon>
        <taxon>Rhodobacterales</taxon>
        <taxon>Roseobacteraceae</taxon>
        <taxon>Salipiger</taxon>
    </lineage>
</organism>
<evidence type="ECO:0008006" key="3">
    <source>
        <dbReference type="Google" id="ProtNLM"/>
    </source>
</evidence>